<feature type="non-terminal residue" evidence="2">
    <location>
        <position position="1"/>
    </location>
</feature>
<evidence type="ECO:0000256" key="1">
    <source>
        <dbReference type="SAM" id="Phobius"/>
    </source>
</evidence>
<protein>
    <submittedName>
        <fullName evidence="2">Uncharacterized protein</fullName>
    </submittedName>
</protein>
<accession>A0ABU3CF13</accession>
<organism evidence="2 3">
    <name type="scientific">Autumnicola tepida</name>
    <dbReference type="NCBI Taxonomy" id="3075595"/>
    <lineage>
        <taxon>Bacteria</taxon>
        <taxon>Pseudomonadati</taxon>
        <taxon>Bacteroidota</taxon>
        <taxon>Flavobacteriia</taxon>
        <taxon>Flavobacteriales</taxon>
        <taxon>Flavobacteriaceae</taxon>
        <taxon>Autumnicola</taxon>
    </lineage>
</organism>
<dbReference type="EMBL" id="JAVRHQ010000051">
    <property type="protein sequence ID" value="MDT0644949.1"/>
    <property type="molecule type" value="Genomic_DNA"/>
</dbReference>
<name>A0ABU3CF13_9FLAO</name>
<proteinExistence type="predicted"/>
<keyword evidence="1" id="KW-0472">Membrane</keyword>
<feature type="transmembrane region" description="Helical" evidence="1">
    <location>
        <begin position="26"/>
        <end position="44"/>
    </location>
</feature>
<keyword evidence="1" id="KW-0812">Transmembrane</keyword>
<feature type="transmembrane region" description="Helical" evidence="1">
    <location>
        <begin position="56"/>
        <end position="77"/>
    </location>
</feature>
<dbReference type="RefSeq" id="WP_311536564.1">
    <property type="nucleotide sequence ID" value="NZ_JAVRHQ010000051.1"/>
</dbReference>
<evidence type="ECO:0000313" key="2">
    <source>
        <dbReference type="EMBL" id="MDT0644949.1"/>
    </source>
</evidence>
<gene>
    <name evidence="2" type="ORF">RM553_19105</name>
</gene>
<keyword evidence="1" id="KW-1133">Transmembrane helix</keyword>
<sequence>PQYYKLKFSATIHKNFKERSSITRKSLTIGLIILGVGFLIYLIDKNIAPTNQLNELTFWIFILAFIPIGFAYVFQFFDYENIEILHKGNLDIGEKSFTLNYKEEILFSDIEDLRIIIDAYYNERINIVYRTPTEQKSLGLKNQIKIKTNRDNKEFYFKLENKYHKNRLEEVLFEIITTKKLENLDAKKSIKLIPQRFKNSDNYKNYVIDQIVKKRIDCTEGLLLHGYRTDKEAKELREKYCG</sequence>
<comment type="caution">
    <text evidence="2">The sequence shown here is derived from an EMBL/GenBank/DDBJ whole genome shotgun (WGS) entry which is preliminary data.</text>
</comment>
<dbReference type="Proteomes" id="UP001262889">
    <property type="component" value="Unassembled WGS sequence"/>
</dbReference>
<evidence type="ECO:0000313" key="3">
    <source>
        <dbReference type="Proteomes" id="UP001262889"/>
    </source>
</evidence>
<reference evidence="2 3" key="1">
    <citation type="submission" date="2023-09" db="EMBL/GenBank/DDBJ databases">
        <authorList>
            <person name="Rey-Velasco X."/>
        </authorList>
    </citation>
    <scope>NUCLEOTIDE SEQUENCE [LARGE SCALE GENOMIC DNA]</scope>
    <source>
        <strain evidence="2 3">F363</strain>
    </source>
</reference>
<keyword evidence="3" id="KW-1185">Reference proteome</keyword>